<organism evidence="4 5">
    <name type="scientific">Microlunatus panaciterrae</name>
    <dbReference type="NCBI Taxonomy" id="400768"/>
    <lineage>
        <taxon>Bacteria</taxon>
        <taxon>Bacillati</taxon>
        <taxon>Actinomycetota</taxon>
        <taxon>Actinomycetes</taxon>
        <taxon>Propionibacteriales</taxon>
        <taxon>Propionibacteriaceae</taxon>
        <taxon>Microlunatus</taxon>
    </lineage>
</organism>
<evidence type="ECO:0000313" key="4">
    <source>
        <dbReference type="EMBL" id="MBM7797557.1"/>
    </source>
</evidence>
<reference evidence="4 5" key="1">
    <citation type="submission" date="2021-01" db="EMBL/GenBank/DDBJ databases">
        <title>Sequencing the genomes of 1000 actinobacteria strains.</title>
        <authorList>
            <person name="Klenk H.-P."/>
        </authorList>
    </citation>
    <scope>NUCLEOTIDE SEQUENCE [LARGE SCALE GENOMIC DNA]</scope>
    <source>
        <strain evidence="4 5">DSM 18662</strain>
    </source>
</reference>
<evidence type="ECO:0000256" key="2">
    <source>
        <dbReference type="SAM" id="MobiDB-lite"/>
    </source>
</evidence>
<gene>
    <name evidence="4" type="ORF">JOE57_000478</name>
</gene>
<name>A0ABS2RGA0_9ACTN</name>
<dbReference type="EMBL" id="JAFBCF010000001">
    <property type="protein sequence ID" value="MBM7797557.1"/>
    <property type="molecule type" value="Genomic_DNA"/>
</dbReference>
<comment type="caution">
    <text evidence="4">The sequence shown here is derived from an EMBL/GenBank/DDBJ whole genome shotgun (WGS) entry which is preliminary data.</text>
</comment>
<accession>A0ABS2RGA0</accession>
<dbReference type="Pfam" id="PF04434">
    <property type="entry name" value="SWIM"/>
    <property type="match status" value="1"/>
</dbReference>
<proteinExistence type="predicted"/>
<protein>
    <recommendedName>
        <fullName evidence="3">SWIM-type domain-containing protein</fullName>
    </recommendedName>
</protein>
<dbReference type="PROSITE" id="PS50966">
    <property type="entry name" value="ZF_SWIM"/>
    <property type="match status" value="1"/>
</dbReference>
<keyword evidence="5" id="KW-1185">Reference proteome</keyword>
<feature type="region of interest" description="Disordered" evidence="2">
    <location>
        <begin position="114"/>
        <end position="133"/>
    </location>
</feature>
<keyword evidence="1" id="KW-0862">Zinc</keyword>
<keyword evidence="1" id="KW-0863">Zinc-finger</keyword>
<evidence type="ECO:0000313" key="5">
    <source>
        <dbReference type="Proteomes" id="UP000704762"/>
    </source>
</evidence>
<dbReference type="InterPro" id="IPR007527">
    <property type="entry name" value="Znf_SWIM"/>
</dbReference>
<evidence type="ECO:0000256" key="1">
    <source>
        <dbReference type="PROSITE-ProRule" id="PRU00325"/>
    </source>
</evidence>
<feature type="domain" description="SWIM-type" evidence="3">
    <location>
        <begin position="54"/>
        <end position="88"/>
    </location>
</feature>
<dbReference type="Proteomes" id="UP000704762">
    <property type="component" value="Unassembled WGS sequence"/>
</dbReference>
<keyword evidence="1" id="KW-0479">Metal-binding</keyword>
<sequence length="449" mass="47930">MVEPWDRATVLALAPDRGSATAAERLARSAPWTDRGCGRQALWGRCQGSGSVPYQTVVDLGPPAAFQCSCPSRKFPCKHALALLLCWADGHVPEVEEVAPFAIGWLTARRERAGTAAPGSDQPPVRPAVADPAAAERRAAARAARVEAGLEELDRWLRDQVRGGIAGLERVGYQHFDTAAARMVDAQAPGVAGLLRAIPAELRGDGWPARVLAQLAALRLLVHAHRRLDALPADLAATVRSRIGYPVAKEAVLASTPVVDEWAALGQVDTVEFQLETRRVWLRGSATGRWALWLTFAAPGQSLDSTISPGHSLVGPLHFYPGSGQYRALPGPQVDRLPSLGPLPAESLSTAAGRYAQLVAADPWADRMPVVLEGTVLVPAGAGSSWRFRDLDGRCRDLVGLAGEPWPLLAQSISGPVRLMAEWRAAGLQPLAVLPDDSGREFGTEVVLR</sequence>
<evidence type="ECO:0000259" key="3">
    <source>
        <dbReference type="PROSITE" id="PS50966"/>
    </source>
</evidence>
<dbReference type="RefSeq" id="WP_204916223.1">
    <property type="nucleotide sequence ID" value="NZ_BAAAQP010000011.1"/>
</dbReference>